<dbReference type="AlphaFoldDB" id="A0AA36UHQ1"/>
<evidence type="ECO:0000313" key="3">
    <source>
        <dbReference type="EMBL" id="UNV85909.1"/>
    </source>
</evidence>
<dbReference type="Proteomes" id="UP000004982">
    <property type="component" value="Unassembled WGS sequence"/>
</dbReference>
<evidence type="ECO:0000313" key="5">
    <source>
        <dbReference type="Proteomes" id="UP000829455"/>
    </source>
</evidence>
<keyword evidence="5" id="KW-1185">Reference proteome</keyword>
<accession>A0AA36UHQ1</accession>
<dbReference type="EMBL" id="AFQE01000107">
    <property type="protein sequence ID" value="EGQ75973.1"/>
    <property type="molecule type" value="Genomic_DNA"/>
</dbReference>
<evidence type="ECO:0000313" key="4">
    <source>
        <dbReference type="Proteomes" id="UP000004982"/>
    </source>
</evidence>
<reference evidence="2 4" key="1">
    <citation type="submission" date="2011-05" db="EMBL/GenBank/DDBJ databases">
        <authorList>
            <person name="Muzny D."/>
            <person name="Qin X."/>
            <person name="Deng J."/>
            <person name="Jiang H."/>
            <person name="Liu Y."/>
            <person name="Qu J."/>
            <person name="Song X.-Z."/>
            <person name="Zhang L."/>
            <person name="Thornton R."/>
            <person name="Coyle M."/>
            <person name="Francisco L."/>
            <person name="Jackson L."/>
            <person name="Javaid M."/>
            <person name="Korchina V."/>
            <person name="Kovar C."/>
            <person name="Mata R."/>
            <person name="Mathew T."/>
            <person name="Ngo R."/>
            <person name="Nguyen L."/>
            <person name="Nguyen N."/>
            <person name="Okwuonu G."/>
            <person name="Ongeri F."/>
            <person name="Pham C."/>
            <person name="Simmons D."/>
            <person name="Wilczek-Boney K."/>
            <person name="Hale W."/>
            <person name="Jakkamsetti A."/>
            <person name="Pham P."/>
            <person name="Ruth R."/>
            <person name="San Lucas F."/>
            <person name="Warren J."/>
            <person name="Zhang J."/>
            <person name="Zhao Z."/>
            <person name="Zhou C."/>
            <person name="Zhu D."/>
            <person name="Lee S."/>
            <person name="Bess C."/>
            <person name="Blankenburg K."/>
            <person name="Forbes L."/>
            <person name="Fu Q."/>
            <person name="Gubbala S."/>
            <person name="Hirani K."/>
            <person name="Jayaseelan J.C."/>
            <person name="Lara F."/>
            <person name="Munidasa M."/>
            <person name="Palculict T."/>
            <person name="Patil S."/>
            <person name="Pu L.-L."/>
            <person name="Saada N."/>
            <person name="Tang L."/>
            <person name="Weissenberger G."/>
            <person name="Zhu Y."/>
            <person name="Hemphill L."/>
            <person name="Shang Y."/>
            <person name="Youmans B."/>
            <person name="Ayvaz T."/>
            <person name="Ross M."/>
            <person name="Santibanez J."/>
            <person name="Aqrawi P."/>
            <person name="Gross S."/>
            <person name="Joshi V."/>
            <person name="Fowler G."/>
            <person name="Nazareth L."/>
            <person name="Reid J."/>
            <person name="Worley K."/>
            <person name="Petrosino J."/>
            <person name="Highlander S."/>
            <person name="Gibbs R."/>
        </authorList>
    </citation>
    <scope>NUCLEOTIDE SEQUENCE [LARGE SCALE GENOMIC DNA]</scope>
    <source>
        <strain evidence="2 4">ATCC 33926</strain>
    </source>
</reference>
<dbReference type="RefSeq" id="WP_003779361.1">
    <property type="nucleotide sequence ID" value="NZ_CP094241.1"/>
</dbReference>
<sequence length="189" mass="21449">MKSHFLIFCALLTSVNIAKADTMETMRMYDKSLSKVLVEAARDGSFIDLDKIGRSIDIPELAHEINRTANHTIKNDKQFNSTYHVNQQPHQQYGIRSISFAEWSSEKGKMKQLEFELHHNRCPLPPTNYEEFAGNPSFIGHLDGKDISILTLPAPAKAKLLFMKKRKDNCAVMIVQEFVTADFGPGIHE</sequence>
<evidence type="ECO:0000313" key="2">
    <source>
        <dbReference type="EMBL" id="EGQ75973.1"/>
    </source>
</evidence>
<dbReference type="Proteomes" id="UP000829455">
    <property type="component" value="Chromosome"/>
</dbReference>
<evidence type="ECO:0000256" key="1">
    <source>
        <dbReference type="SAM" id="SignalP"/>
    </source>
</evidence>
<protein>
    <submittedName>
        <fullName evidence="2">Uncharacterized protein</fullName>
    </submittedName>
</protein>
<organism evidence="2 4">
    <name type="scientific">Neisseria macacae ATCC 33926</name>
    <dbReference type="NCBI Taxonomy" id="997348"/>
    <lineage>
        <taxon>Bacteria</taxon>
        <taxon>Pseudomonadati</taxon>
        <taxon>Pseudomonadota</taxon>
        <taxon>Betaproteobacteria</taxon>
        <taxon>Neisseriales</taxon>
        <taxon>Neisseriaceae</taxon>
        <taxon>Neisseria</taxon>
    </lineage>
</organism>
<feature type="chain" id="PRO_5041413102" evidence="1">
    <location>
        <begin position="21"/>
        <end position="189"/>
    </location>
</feature>
<dbReference type="EMBL" id="CP094241">
    <property type="protein sequence ID" value="UNV85909.1"/>
    <property type="molecule type" value="Genomic_DNA"/>
</dbReference>
<name>A0AA36UHQ1_9NEIS</name>
<proteinExistence type="predicted"/>
<gene>
    <name evidence="2" type="ORF">HMPREF9418_2188</name>
    <name evidence="3" type="ORF">MON40_05235</name>
</gene>
<reference evidence="3 5" key="2">
    <citation type="submission" date="2022-03" db="EMBL/GenBank/DDBJ databases">
        <title>Genome sequencing of Neisseria macacae.</title>
        <authorList>
            <person name="Baek M.-G."/>
        </authorList>
    </citation>
    <scope>NUCLEOTIDE SEQUENCE [LARGE SCALE GENOMIC DNA]</scope>
    <source>
        <strain evidence="3 5">ATCC 33926</strain>
    </source>
</reference>
<feature type="signal peptide" evidence="1">
    <location>
        <begin position="1"/>
        <end position="20"/>
    </location>
</feature>
<keyword evidence="1" id="KW-0732">Signal</keyword>